<dbReference type="PANTHER" id="PTHR43818">
    <property type="entry name" value="BCDNA.GH03377"/>
    <property type="match status" value="1"/>
</dbReference>
<dbReference type="OrthoDB" id="9815825at2"/>
<dbReference type="AlphaFoldDB" id="A0A5R8KA82"/>
<reference evidence="2 3" key="1">
    <citation type="submission" date="2019-05" db="EMBL/GenBank/DDBJ databases">
        <title>Verrucobacter flavum gen. nov., sp. nov. a new member of the family Verrucomicrobiaceae.</title>
        <authorList>
            <person name="Szuroczki S."/>
            <person name="Abbaszade G."/>
            <person name="Szabo A."/>
            <person name="Felfoldi T."/>
            <person name="Schumann P."/>
            <person name="Boka K."/>
            <person name="Keki Z."/>
            <person name="Toumi M."/>
            <person name="Toth E."/>
        </authorList>
    </citation>
    <scope>NUCLEOTIDE SEQUENCE [LARGE SCALE GENOMIC DNA]</scope>
    <source>
        <strain evidence="2 3">MG-N-17</strain>
    </source>
</reference>
<dbReference type="RefSeq" id="WP_138087918.1">
    <property type="nucleotide sequence ID" value="NZ_VAUV01000015.1"/>
</dbReference>
<accession>A0A5R8KA82</accession>
<dbReference type="PROSITE" id="PS51318">
    <property type="entry name" value="TAT"/>
    <property type="match status" value="1"/>
</dbReference>
<evidence type="ECO:0000313" key="3">
    <source>
        <dbReference type="Proteomes" id="UP000306196"/>
    </source>
</evidence>
<dbReference type="Pfam" id="PF22725">
    <property type="entry name" value="GFO_IDH_MocA_C3"/>
    <property type="match status" value="1"/>
</dbReference>
<dbReference type="SUPFAM" id="SSF51735">
    <property type="entry name" value="NAD(P)-binding Rossmann-fold domains"/>
    <property type="match status" value="1"/>
</dbReference>
<dbReference type="Gene3D" id="3.30.360.10">
    <property type="entry name" value="Dihydrodipicolinate Reductase, domain 2"/>
    <property type="match status" value="1"/>
</dbReference>
<evidence type="ECO:0000313" key="2">
    <source>
        <dbReference type="EMBL" id="TLD69232.1"/>
    </source>
</evidence>
<dbReference type="InterPro" id="IPR055170">
    <property type="entry name" value="GFO_IDH_MocA-like_dom"/>
</dbReference>
<organism evidence="2 3">
    <name type="scientific">Phragmitibacter flavus</name>
    <dbReference type="NCBI Taxonomy" id="2576071"/>
    <lineage>
        <taxon>Bacteria</taxon>
        <taxon>Pseudomonadati</taxon>
        <taxon>Verrucomicrobiota</taxon>
        <taxon>Verrucomicrobiia</taxon>
        <taxon>Verrucomicrobiales</taxon>
        <taxon>Verrucomicrobiaceae</taxon>
        <taxon>Phragmitibacter</taxon>
    </lineage>
</organism>
<dbReference type="InterPro" id="IPR036291">
    <property type="entry name" value="NAD(P)-bd_dom_sf"/>
</dbReference>
<keyword evidence="3" id="KW-1185">Reference proteome</keyword>
<dbReference type="Proteomes" id="UP000306196">
    <property type="component" value="Unassembled WGS sequence"/>
</dbReference>
<dbReference type="EMBL" id="VAUV01000015">
    <property type="protein sequence ID" value="TLD69232.1"/>
    <property type="molecule type" value="Genomic_DNA"/>
</dbReference>
<feature type="domain" description="GFO/IDH/MocA-like oxidoreductase" evidence="1">
    <location>
        <begin position="199"/>
        <end position="328"/>
    </location>
</feature>
<dbReference type="InterPro" id="IPR050463">
    <property type="entry name" value="Gfo/Idh/MocA_oxidrdct_glycsds"/>
</dbReference>
<evidence type="ECO:0000259" key="1">
    <source>
        <dbReference type="Pfam" id="PF22725"/>
    </source>
</evidence>
<gene>
    <name evidence="2" type="ORF">FEM03_19230</name>
</gene>
<protein>
    <submittedName>
        <fullName evidence="2">Gfo/Idh/MocA family oxidoreductase</fullName>
    </submittedName>
</protein>
<name>A0A5R8KA82_9BACT</name>
<proteinExistence type="predicted"/>
<comment type="caution">
    <text evidence="2">The sequence shown here is derived from an EMBL/GenBank/DDBJ whole genome shotgun (WGS) entry which is preliminary data.</text>
</comment>
<sequence length="455" mass="50124">MNPQPPPTAPSLNRRSFIQQSGRAITASALAGVALPHVHAAGNDTIQLALIGCGGRGSGAVANALDAPGGRTKMVAMADLYQDRLERSHQALADKYGDRVDVPYDRQFIGFDAFKNAIDSLRPGSGDIALLTGYAGFRPQQLEYAVERGVNVFMEKSFATDPVGVRRVMAAAEAADKKGIKIAAGLMCRHSPNREELIRRLRGGELGDLLYTRAYRMGPVGNLGPKPEDKSEMEWQVRNFTKFYWVSGGLWAEMDIHQVDELCWLHDALPVSAQGVCGRAANSQDRSQNLDSFNVEWTFPNGTRAMHTVRYLPKTLSHFATYVHGSKKAAQFSGNTHAADVEIYKNQNTTRDNIESKAPKEQNSVWQNQWNDYLDAIQNDKPFNQAKRAAQSNLAAIMGRAAMHMGRVITWDEAMASPFQWFPGIDNLSIEGAPPVLPDEKGNYPVPVPGQWTEI</sequence>
<dbReference type="Gene3D" id="3.40.50.720">
    <property type="entry name" value="NAD(P)-binding Rossmann-like Domain"/>
    <property type="match status" value="1"/>
</dbReference>
<dbReference type="PANTHER" id="PTHR43818:SF5">
    <property type="entry name" value="OXIDOREDUCTASE FAMILY PROTEIN"/>
    <property type="match status" value="1"/>
</dbReference>
<dbReference type="InterPro" id="IPR006311">
    <property type="entry name" value="TAT_signal"/>
</dbReference>
<dbReference type="SUPFAM" id="SSF55347">
    <property type="entry name" value="Glyceraldehyde-3-phosphate dehydrogenase-like, C-terminal domain"/>
    <property type="match status" value="1"/>
</dbReference>